<dbReference type="EMBL" id="FOKI01000060">
    <property type="protein sequence ID" value="SFB44639.1"/>
    <property type="molecule type" value="Genomic_DNA"/>
</dbReference>
<gene>
    <name evidence="1" type="ORF">SAMN04488528_10606</name>
</gene>
<sequence>MFSKIVALIEDVNVEELTEFIIEKETLIENIDAILDWLSLEKQNRNIEFVHGIGKRKSKIQK</sequence>
<dbReference type="AlphaFoldDB" id="A0A1I1B2Q0"/>
<accession>A0A1I1B2Q0</accession>
<dbReference type="STRING" id="84698.SAMN04488528_10606"/>
<organism evidence="1 2">
    <name type="scientific">Clostridium frigidicarnis</name>
    <dbReference type="NCBI Taxonomy" id="84698"/>
    <lineage>
        <taxon>Bacteria</taxon>
        <taxon>Bacillati</taxon>
        <taxon>Bacillota</taxon>
        <taxon>Clostridia</taxon>
        <taxon>Eubacteriales</taxon>
        <taxon>Clostridiaceae</taxon>
        <taxon>Clostridium</taxon>
    </lineage>
</organism>
<reference evidence="1 2" key="1">
    <citation type="submission" date="2016-10" db="EMBL/GenBank/DDBJ databases">
        <authorList>
            <person name="de Groot N.N."/>
        </authorList>
    </citation>
    <scope>NUCLEOTIDE SEQUENCE [LARGE SCALE GENOMIC DNA]</scope>
    <source>
        <strain evidence="1 2">DSM 12271</strain>
    </source>
</reference>
<name>A0A1I1B2Q0_9CLOT</name>
<evidence type="ECO:0000313" key="1">
    <source>
        <dbReference type="EMBL" id="SFB44639.1"/>
    </source>
</evidence>
<evidence type="ECO:0000313" key="2">
    <source>
        <dbReference type="Proteomes" id="UP000198619"/>
    </source>
</evidence>
<protein>
    <submittedName>
        <fullName evidence="1">Uncharacterized protein</fullName>
    </submittedName>
</protein>
<dbReference type="Proteomes" id="UP000198619">
    <property type="component" value="Unassembled WGS sequence"/>
</dbReference>
<proteinExistence type="predicted"/>
<keyword evidence="2" id="KW-1185">Reference proteome</keyword>